<proteinExistence type="inferred from homology"/>
<comment type="similarity">
    <text evidence="1">Belongs to the ice-binding protein family.</text>
</comment>
<protein>
    <recommendedName>
        <fullName evidence="6">DUF3494 domain-containing protein</fullName>
    </recommendedName>
</protein>
<comment type="caution">
    <text evidence="4">The sequence shown here is derived from an EMBL/GenBank/DDBJ whole genome shotgun (WGS) entry which is preliminary data.</text>
</comment>
<gene>
    <name evidence="4" type="ORF">BJ997_000598</name>
</gene>
<evidence type="ECO:0000256" key="1">
    <source>
        <dbReference type="ARBA" id="ARBA00005445"/>
    </source>
</evidence>
<evidence type="ECO:0000313" key="5">
    <source>
        <dbReference type="Proteomes" id="UP000561726"/>
    </source>
</evidence>
<dbReference type="EMBL" id="JACHBQ010000001">
    <property type="protein sequence ID" value="MBB5640050.1"/>
    <property type="molecule type" value="Genomic_DNA"/>
</dbReference>
<evidence type="ECO:0008006" key="6">
    <source>
        <dbReference type="Google" id="ProtNLM"/>
    </source>
</evidence>
<accession>A0A7W8ZU07</accession>
<feature type="chain" id="PRO_5038798623" description="DUF3494 domain-containing protein" evidence="3">
    <location>
        <begin position="26"/>
        <end position="390"/>
    </location>
</feature>
<keyword evidence="2 3" id="KW-0732">Signal</keyword>
<evidence type="ECO:0000256" key="3">
    <source>
        <dbReference type="SAM" id="SignalP"/>
    </source>
</evidence>
<evidence type="ECO:0000313" key="4">
    <source>
        <dbReference type="EMBL" id="MBB5640050.1"/>
    </source>
</evidence>
<dbReference type="InterPro" id="IPR021884">
    <property type="entry name" value="Ice-bd_prot"/>
</dbReference>
<dbReference type="AlphaFoldDB" id="A0A7W8ZU07"/>
<reference evidence="4 5" key="1">
    <citation type="submission" date="2020-08" db="EMBL/GenBank/DDBJ databases">
        <title>Sequencing the genomes of 1000 actinobacteria strains.</title>
        <authorList>
            <person name="Klenk H.-P."/>
        </authorList>
    </citation>
    <scope>NUCLEOTIDE SEQUENCE [LARGE SCALE GENOMIC DNA]</scope>
    <source>
        <strain evidence="4 5">DSM 21065</strain>
    </source>
</reference>
<dbReference type="Proteomes" id="UP000561726">
    <property type="component" value="Unassembled WGS sequence"/>
</dbReference>
<dbReference type="Pfam" id="PF11999">
    <property type="entry name" value="Ice_binding"/>
    <property type="match status" value="1"/>
</dbReference>
<sequence>MRGFTVAAALLVGMALLGGTALGTAEWGAEPAYASGSPLSLGSAADFSVLGASTVTNTGVTTLAGKLGVSPGTAVSGFPTGTAVSPSVAAQAHVDASLAYEEGVALPSGGSVSGDLVGQTLTPRVYTAASSLALSGTLTLDAQSDPNARFVFQIGSTLTTASNSRIELVNGARAANVYWLIGSSATLGTNSALAGTVLAFASITVTTGVSIEGRAIAVNGAVTLDSNTFSAPMEYWGSLTAVTAGAGLAGVTLNGTNTQFSTGTSTQWSVTDSRADAAPWTVSVSATTPTSAAGTVDTAPRTLPVGNLTITPGGITTGGGQPSGISAAPLALSAASQPLISAPAASTGTFVFTPTFSLAVPANAYRSNFAGTIADSSLNPFVTVLTITIA</sequence>
<dbReference type="RefSeq" id="WP_052542352.1">
    <property type="nucleotide sequence ID" value="NZ_JACHBQ010000001.1"/>
</dbReference>
<dbReference type="OrthoDB" id="2082707at2"/>
<organism evidence="4 5">
    <name type="scientific">Cryobacterium roopkundense</name>
    <dbReference type="NCBI Taxonomy" id="1001240"/>
    <lineage>
        <taxon>Bacteria</taxon>
        <taxon>Bacillati</taxon>
        <taxon>Actinomycetota</taxon>
        <taxon>Actinomycetes</taxon>
        <taxon>Micrococcales</taxon>
        <taxon>Microbacteriaceae</taxon>
        <taxon>Cryobacterium</taxon>
    </lineage>
</organism>
<name>A0A7W8ZU07_9MICO</name>
<feature type="signal peptide" evidence="3">
    <location>
        <begin position="1"/>
        <end position="25"/>
    </location>
</feature>
<evidence type="ECO:0000256" key="2">
    <source>
        <dbReference type="ARBA" id="ARBA00022729"/>
    </source>
</evidence>